<dbReference type="GO" id="GO:0018858">
    <property type="term" value="F:benzoate-CoA ligase activity"/>
    <property type="evidence" value="ECO:0007669"/>
    <property type="project" value="UniProtKB-EC"/>
</dbReference>
<comment type="caution">
    <text evidence="2">The sequence shown here is derived from an EMBL/GenBank/DDBJ whole genome shotgun (WGS) entry which is preliminary data.</text>
</comment>
<dbReference type="RefSeq" id="WP_068244098.1">
    <property type="nucleotide sequence ID" value="NZ_LPUY01000074.1"/>
</dbReference>
<dbReference type="InterPro" id="IPR045851">
    <property type="entry name" value="AMP-bd_C_sf"/>
</dbReference>
<dbReference type="InterPro" id="IPR050237">
    <property type="entry name" value="ATP-dep_AMP-bd_enzyme"/>
</dbReference>
<protein>
    <submittedName>
        <fullName evidence="2">Benzoate--CoA ligase</fullName>
        <ecNumber evidence="2">6.2.1.25</ecNumber>
    </submittedName>
</protein>
<name>A0A132BVZ3_9RHOB</name>
<organism evidence="2 3">
    <name type="scientific">Tritonibacter horizontis</name>
    <dbReference type="NCBI Taxonomy" id="1768241"/>
    <lineage>
        <taxon>Bacteria</taxon>
        <taxon>Pseudomonadati</taxon>
        <taxon>Pseudomonadota</taxon>
        <taxon>Alphaproteobacteria</taxon>
        <taxon>Rhodobacterales</taxon>
        <taxon>Paracoccaceae</taxon>
        <taxon>Tritonibacter</taxon>
    </lineage>
</organism>
<dbReference type="Gene3D" id="3.30.300.30">
    <property type="match status" value="1"/>
</dbReference>
<dbReference type="Gene3D" id="3.40.50.12780">
    <property type="entry name" value="N-terminal domain of ligase-like"/>
    <property type="match status" value="1"/>
</dbReference>
<proteinExistence type="predicted"/>
<keyword evidence="2" id="KW-0436">Ligase</keyword>
<dbReference type="SUPFAM" id="SSF56801">
    <property type="entry name" value="Acetyl-CoA synthetase-like"/>
    <property type="match status" value="1"/>
</dbReference>
<accession>A0A132BVZ3</accession>
<dbReference type="PATRIC" id="fig|1768241.3.peg.2656"/>
<dbReference type="Pfam" id="PF00501">
    <property type="entry name" value="AMP-binding"/>
    <property type="match status" value="1"/>
</dbReference>
<dbReference type="OrthoDB" id="9803968at2"/>
<reference evidence="2 3" key="1">
    <citation type="submission" date="2015-12" db="EMBL/GenBank/DDBJ databases">
        <title>Genome sequence of the marine Rhodobacteraceae strain O3.65, Candidatus Tritonibacter horizontis.</title>
        <authorList>
            <person name="Poehlein A."/>
            <person name="Giebel H.A."/>
            <person name="Voget S."/>
            <person name="Brinkhoff T."/>
        </authorList>
    </citation>
    <scope>NUCLEOTIDE SEQUENCE [LARGE SCALE GENOMIC DNA]</scope>
    <source>
        <strain evidence="2 3">O3.65</strain>
    </source>
</reference>
<dbReference type="InterPro" id="IPR042099">
    <property type="entry name" value="ANL_N_sf"/>
</dbReference>
<dbReference type="PANTHER" id="PTHR43767">
    <property type="entry name" value="LONG-CHAIN-FATTY-ACID--COA LIGASE"/>
    <property type="match status" value="1"/>
</dbReference>
<feature type="domain" description="AMP-dependent synthetase/ligase" evidence="1">
    <location>
        <begin position="25"/>
        <end position="366"/>
    </location>
</feature>
<sequence>MLSIYDQGRPPPCPAPFNLAAHVLRHAAVRAEHPALVIAGQASDTVWTYREVNDAVLGIATGFRTAGFKPGDILLMRLGNSVDFPLVFLAAIAAGLVPVPTSAQLTQQDVARIVSELRPAGILRDPEIASVPHAREISLDHIRSMRAAPPWTFELGDPERLAYIVYTSGTGGTPRAVGHAHRAVWARQMMVRDWYDLGPDDRLMHAGAFNWTFTLGTGIMDPLSEGATAIVPQSGTDIATLPDLMRRTDATIFAAVPGVYRKILKSDTLPDLPMLRHGLTAGEKLSPEINEHWHRKVGTPIYEAFGMSECSTFISASPHRPAETGAMGAPQSGRRIAILGETGPVPHDTVGTIAVHKDDPGLMLGYIDAEEETRARFQGDWFLTGDLGTMSASGQICYAGRNDDMMNAGGFRLSPLEVEHAFANCDGVTQFAASQVEVKPGVFILVGFFNGRADVTEKDLRRFAEHTLAAYKQPKAYVRLANFPTNANGKLLRRSLPDLFED</sequence>
<evidence type="ECO:0000259" key="1">
    <source>
        <dbReference type="Pfam" id="PF00501"/>
    </source>
</evidence>
<evidence type="ECO:0000313" key="2">
    <source>
        <dbReference type="EMBL" id="KUP92565.1"/>
    </source>
</evidence>
<dbReference type="AlphaFoldDB" id="A0A132BVZ3"/>
<dbReference type="PANTHER" id="PTHR43767:SF1">
    <property type="entry name" value="NONRIBOSOMAL PEPTIDE SYNTHASE PES1 (EUROFUNG)-RELATED"/>
    <property type="match status" value="1"/>
</dbReference>
<dbReference type="EMBL" id="LPUY01000074">
    <property type="protein sequence ID" value="KUP92565.1"/>
    <property type="molecule type" value="Genomic_DNA"/>
</dbReference>
<evidence type="ECO:0000313" key="3">
    <source>
        <dbReference type="Proteomes" id="UP000068382"/>
    </source>
</evidence>
<dbReference type="InterPro" id="IPR000873">
    <property type="entry name" value="AMP-dep_synth/lig_dom"/>
</dbReference>
<keyword evidence="3" id="KW-1185">Reference proteome</keyword>
<dbReference type="EC" id="6.2.1.25" evidence="2"/>
<gene>
    <name evidence="2" type="primary">bclA_2</name>
    <name evidence="2" type="ORF">TRIHO_25350</name>
</gene>
<dbReference type="Proteomes" id="UP000068382">
    <property type="component" value="Unassembled WGS sequence"/>
</dbReference>